<evidence type="ECO:0000313" key="1">
    <source>
        <dbReference type="EMBL" id="EER01909.1"/>
    </source>
</evidence>
<dbReference type="EMBL" id="GG683617">
    <property type="protein sequence ID" value="EER01909.1"/>
    <property type="molecule type" value="Genomic_DNA"/>
</dbReference>
<accession>C5LMY4</accession>
<sequence>MDSQVEVTEAWRRLDIETILLVQIFNDITITYEYWDVVHLSVDRGDKNAIKIYEGMEFIKIIGGHTPQ</sequence>
<reference evidence="1 2" key="1">
    <citation type="submission" date="2008-07" db="EMBL/GenBank/DDBJ databases">
        <authorList>
            <person name="El-Sayed N."/>
            <person name="Caler E."/>
            <person name="Inman J."/>
            <person name="Amedeo P."/>
            <person name="Hass B."/>
            <person name="Wortman J."/>
        </authorList>
    </citation>
    <scope>NUCLEOTIDE SEQUENCE [LARGE SCALE GENOMIC DNA]</scope>
    <source>
        <strain evidence="2">ATCC 50983 / TXsc</strain>
    </source>
</reference>
<keyword evidence="2" id="KW-1185">Reference proteome</keyword>
<gene>
    <name evidence="1" type="ORF">Pmar_PMAR021959</name>
</gene>
<organism evidence="2">
    <name type="scientific">Perkinsus marinus (strain ATCC 50983 / TXsc)</name>
    <dbReference type="NCBI Taxonomy" id="423536"/>
    <lineage>
        <taxon>Eukaryota</taxon>
        <taxon>Sar</taxon>
        <taxon>Alveolata</taxon>
        <taxon>Perkinsozoa</taxon>
        <taxon>Perkinsea</taxon>
        <taxon>Perkinsida</taxon>
        <taxon>Perkinsidae</taxon>
        <taxon>Perkinsus</taxon>
    </lineage>
</organism>
<protein>
    <submittedName>
        <fullName evidence="1">Uncharacterized protein</fullName>
    </submittedName>
</protein>
<dbReference type="RefSeq" id="XP_002769191.1">
    <property type="nucleotide sequence ID" value="XM_002769145.1"/>
</dbReference>
<name>C5LMY4_PERM5</name>
<proteinExistence type="predicted"/>
<dbReference type="AlphaFoldDB" id="C5LMY4"/>
<dbReference type="Proteomes" id="UP000007800">
    <property type="component" value="Unassembled WGS sequence"/>
</dbReference>
<dbReference type="InParanoid" id="C5LMY4"/>
<dbReference type="GeneID" id="9054432"/>
<evidence type="ECO:0000313" key="2">
    <source>
        <dbReference type="Proteomes" id="UP000007800"/>
    </source>
</evidence>